<dbReference type="AlphaFoldDB" id="A0A9D1TW53"/>
<feature type="transmembrane region" description="Helical" evidence="1">
    <location>
        <begin position="213"/>
        <end position="234"/>
    </location>
</feature>
<feature type="transmembrane region" description="Helical" evidence="1">
    <location>
        <begin position="122"/>
        <end position="143"/>
    </location>
</feature>
<reference evidence="3" key="1">
    <citation type="journal article" date="2021" name="PeerJ">
        <title>Extensive microbial diversity within the chicken gut microbiome revealed by metagenomics and culture.</title>
        <authorList>
            <person name="Gilroy R."/>
            <person name="Ravi A."/>
            <person name="Getino M."/>
            <person name="Pursley I."/>
            <person name="Horton D.L."/>
            <person name="Alikhan N.F."/>
            <person name="Baker D."/>
            <person name="Gharbi K."/>
            <person name="Hall N."/>
            <person name="Watson M."/>
            <person name="Adriaenssens E.M."/>
            <person name="Foster-Nyarko E."/>
            <person name="Jarju S."/>
            <person name="Secka A."/>
            <person name="Antonio M."/>
            <person name="Oren A."/>
            <person name="Chaudhuri R.R."/>
            <person name="La Ragione R."/>
            <person name="Hildebrand F."/>
            <person name="Pallen M.J."/>
        </authorList>
    </citation>
    <scope>NUCLEOTIDE SEQUENCE</scope>
    <source>
        <strain evidence="3">ChiHcolR34-3080</strain>
    </source>
</reference>
<keyword evidence="1" id="KW-0812">Transmembrane</keyword>
<sequence length="289" mass="31191">MLKRLRAAHPICYCILTAVLFLAAMEVGMTLFELVLVLLGPAAVRPFVQETFLLQAVNELFGLLAGLFLLGRTGRLWVCRQRGRGFLDGLLVGMFSFVMVSMVLSVNLALAGPAQGAAVKPLWQIAAFFLCMFLIGLAEETVFRGVVAQTLLERFGAGPAGVWKACLLSGLVFGAVHLTNLRASAPVGVLVQCCVTAALGMLYAAVYFRGGNLWVLVFLHTMQDTAALINMGLYQSTGSISGVVSSYDPSMLRGALIYLVPTVFLLRKSRLPEIAAFWSRCLPPPEETA</sequence>
<feature type="transmembrane region" description="Helical" evidence="1">
    <location>
        <begin position="90"/>
        <end position="110"/>
    </location>
</feature>
<keyword evidence="3" id="KW-0482">Metalloprotease</keyword>
<feature type="transmembrane region" description="Helical" evidence="1">
    <location>
        <begin position="184"/>
        <end position="206"/>
    </location>
</feature>
<dbReference type="EMBL" id="DXHQ01000037">
    <property type="protein sequence ID" value="HIW08360.1"/>
    <property type="molecule type" value="Genomic_DNA"/>
</dbReference>
<evidence type="ECO:0000313" key="3">
    <source>
        <dbReference type="EMBL" id="HIW08360.1"/>
    </source>
</evidence>
<dbReference type="GO" id="GO:0004175">
    <property type="term" value="F:endopeptidase activity"/>
    <property type="evidence" value="ECO:0007669"/>
    <property type="project" value="UniProtKB-ARBA"/>
</dbReference>
<keyword evidence="1" id="KW-1133">Transmembrane helix</keyword>
<feature type="domain" description="CAAX prenyl protease 2/Lysostaphin resistance protein A-like" evidence="2">
    <location>
        <begin position="122"/>
        <end position="225"/>
    </location>
</feature>
<keyword evidence="3" id="KW-0645">Protease</keyword>
<evidence type="ECO:0000313" key="4">
    <source>
        <dbReference type="Proteomes" id="UP000823933"/>
    </source>
</evidence>
<dbReference type="PANTHER" id="PTHR36435:SF1">
    <property type="entry name" value="CAAX AMINO TERMINAL PROTEASE FAMILY PROTEIN"/>
    <property type="match status" value="1"/>
</dbReference>
<dbReference type="Proteomes" id="UP000823933">
    <property type="component" value="Unassembled WGS sequence"/>
</dbReference>
<feature type="transmembrane region" description="Helical" evidence="1">
    <location>
        <begin position="250"/>
        <end position="266"/>
    </location>
</feature>
<protein>
    <submittedName>
        <fullName evidence="3">CPBP family intramembrane metalloprotease</fullName>
    </submittedName>
</protein>
<evidence type="ECO:0000259" key="2">
    <source>
        <dbReference type="Pfam" id="PF02517"/>
    </source>
</evidence>
<accession>A0A9D1TW53</accession>
<dbReference type="InterPro" id="IPR052710">
    <property type="entry name" value="CAAX_protease"/>
</dbReference>
<feature type="transmembrane region" description="Helical" evidence="1">
    <location>
        <begin position="52"/>
        <end position="70"/>
    </location>
</feature>
<gene>
    <name evidence="3" type="ORF">H9890_03030</name>
</gene>
<dbReference type="GO" id="GO:0080120">
    <property type="term" value="P:CAAX-box protein maturation"/>
    <property type="evidence" value="ECO:0007669"/>
    <property type="project" value="UniProtKB-ARBA"/>
</dbReference>
<evidence type="ECO:0000256" key="1">
    <source>
        <dbReference type="SAM" id="Phobius"/>
    </source>
</evidence>
<feature type="transmembrane region" description="Helical" evidence="1">
    <location>
        <begin position="155"/>
        <end position="178"/>
    </location>
</feature>
<reference evidence="3" key="2">
    <citation type="submission" date="2021-04" db="EMBL/GenBank/DDBJ databases">
        <authorList>
            <person name="Gilroy R."/>
        </authorList>
    </citation>
    <scope>NUCLEOTIDE SEQUENCE</scope>
    <source>
        <strain evidence="3">ChiHcolR34-3080</strain>
    </source>
</reference>
<dbReference type="GO" id="GO:0008237">
    <property type="term" value="F:metallopeptidase activity"/>
    <property type="evidence" value="ECO:0007669"/>
    <property type="project" value="UniProtKB-KW"/>
</dbReference>
<feature type="transmembrane region" description="Helical" evidence="1">
    <location>
        <begin position="12"/>
        <end position="40"/>
    </location>
</feature>
<name>A0A9D1TW53_9FIRM</name>
<keyword evidence="1" id="KW-0472">Membrane</keyword>
<organism evidence="3 4">
    <name type="scientific">Candidatus Faecalibacterium intestinigallinarum</name>
    <dbReference type="NCBI Taxonomy" id="2838581"/>
    <lineage>
        <taxon>Bacteria</taxon>
        <taxon>Bacillati</taxon>
        <taxon>Bacillota</taxon>
        <taxon>Clostridia</taxon>
        <taxon>Eubacteriales</taxon>
        <taxon>Oscillospiraceae</taxon>
        <taxon>Faecalibacterium</taxon>
    </lineage>
</organism>
<proteinExistence type="predicted"/>
<dbReference type="Pfam" id="PF02517">
    <property type="entry name" value="Rce1-like"/>
    <property type="match status" value="1"/>
</dbReference>
<comment type="caution">
    <text evidence="3">The sequence shown here is derived from an EMBL/GenBank/DDBJ whole genome shotgun (WGS) entry which is preliminary data.</text>
</comment>
<dbReference type="PANTHER" id="PTHR36435">
    <property type="entry name" value="SLR1288 PROTEIN"/>
    <property type="match status" value="1"/>
</dbReference>
<dbReference type="InterPro" id="IPR003675">
    <property type="entry name" value="Rce1/LyrA-like_dom"/>
</dbReference>
<keyword evidence="3" id="KW-0378">Hydrolase</keyword>